<dbReference type="EMBL" id="JADXDR010000015">
    <property type="protein sequence ID" value="KAI7845598.1"/>
    <property type="molecule type" value="Genomic_DNA"/>
</dbReference>
<reference evidence="2" key="1">
    <citation type="submission" date="2020-11" db="EMBL/GenBank/DDBJ databases">
        <title>Chlorella ohadii genome sequencing and assembly.</title>
        <authorList>
            <person name="Murik O."/>
            <person name="Treves H."/>
            <person name="Kedem I."/>
            <person name="Shotland Y."/>
            <person name="Kaplan A."/>
        </authorList>
    </citation>
    <scope>NUCLEOTIDE SEQUENCE</scope>
    <source>
        <strain evidence="2">1</strain>
    </source>
</reference>
<feature type="region of interest" description="Disordered" evidence="1">
    <location>
        <begin position="37"/>
        <end position="59"/>
    </location>
</feature>
<dbReference type="Gene3D" id="3.40.50.300">
    <property type="entry name" value="P-loop containing nucleotide triphosphate hydrolases"/>
    <property type="match status" value="1"/>
</dbReference>
<dbReference type="SUPFAM" id="SSF52540">
    <property type="entry name" value="P-loop containing nucleoside triphosphate hydrolases"/>
    <property type="match status" value="1"/>
</dbReference>
<comment type="caution">
    <text evidence="2">The sequence shown here is derived from an EMBL/GenBank/DDBJ whole genome shotgun (WGS) entry which is preliminary data.</text>
</comment>
<organism evidence="2 3">
    <name type="scientific">Chlorella ohadii</name>
    <dbReference type="NCBI Taxonomy" id="2649997"/>
    <lineage>
        <taxon>Eukaryota</taxon>
        <taxon>Viridiplantae</taxon>
        <taxon>Chlorophyta</taxon>
        <taxon>core chlorophytes</taxon>
        <taxon>Trebouxiophyceae</taxon>
        <taxon>Chlorellales</taxon>
        <taxon>Chlorellaceae</taxon>
        <taxon>Chlorella clade</taxon>
        <taxon>Chlorella</taxon>
    </lineage>
</organism>
<feature type="compositionally biased region" description="Low complexity" evidence="1">
    <location>
        <begin position="46"/>
        <end position="59"/>
    </location>
</feature>
<dbReference type="Pfam" id="PF13671">
    <property type="entry name" value="AAA_33"/>
    <property type="match status" value="1"/>
</dbReference>
<gene>
    <name evidence="2" type="ORF">COHA_000885</name>
</gene>
<proteinExistence type="predicted"/>
<accession>A0AAD5H8Q9</accession>
<dbReference type="Proteomes" id="UP001205105">
    <property type="component" value="Unassembled WGS sequence"/>
</dbReference>
<dbReference type="AlphaFoldDB" id="A0AAD5H8Q9"/>
<evidence type="ECO:0000313" key="2">
    <source>
        <dbReference type="EMBL" id="KAI7845598.1"/>
    </source>
</evidence>
<dbReference type="InterPro" id="IPR027417">
    <property type="entry name" value="P-loop_NTPase"/>
</dbReference>
<evidence type="ECO:0000256" key="1">
    <source>
        <dbReference type="SAM" id="MobiDB-lite"/>
    </source>
</evidence>
<protein>
    <submittedName>
        <fullName evidence="2">Uncharacterized protein</fullName>
    </submittedName>
</protein>
<keyword evidence="3" id="KW-1185">Reference proteome</keyword>
<name>A0AAD5H8Q9_9CHLO</name>
<sequence>MDLPELGSFESAQPEAFYLGREADELVATADARLVDGQPARKRARQGASSSRPAAAAAAQEPVELEHALQGFQLREVALFLRLVYHPEDAEPGRLQQELISLGGAARLAHQLNAPGVLKNLAAAMLGKVESLDSHSTLAAWLGAAEHCQQDKLRASCMRRLATLLLSNHNSDRGGGPKHKKRNAIGAAMEDVAQLQSSLAAELAAQAGCELVARLGKEVIEQHVVPKARAALQRNADVVIDSVNWSKEQRAYWVGLGDECGAEVHFIWVNTPVETCIERAVERGKQHARQPPQDDSQLPPCLSAKEAPTVIWYYKSHWEDPHLDVGLHSIKVCKTEEDVREVCKWWITELKKRQQAAGKPAVCSERQKSFWGQLWGMLRGSRS</sequence>
<evidence type="ECO:0000313" key="3">
    <source>
        <dbReference type="Proteomes" id="UP001205105"/>
    </source>
</evidence>